<gene>
    <name evidence="2" type="ORF">ZOSMA_454G00020</name>
</gene>
<protein>
    <submittedName>
        <fullName evidence="2">Uncharacterized protein</fullName>
    </submittedName>
</protein>
<keyword evidence="3" id="KW-1185">Reference proteome</keyword>
<evidence type="ECO:0000313" key="2">
    <source>
        <dbReference type="EMBL" id="KMZ62562.1"/>
    </source>
</evidence>
<sequence length="159" mass="18174">MKEEKAIHELNFNLEDTYDAKEMGFIEIQSLRMEKDKLSSEKALLNEEFKSMQHKLLGEENQRKYLEDEVARYKRLCFDIGLHMEDNLSNSNSVLRRTRSGFKSNRSMDTISSQRATISKILEAVGLQNVISLLGSCDLDVQIHAAKLIANLSSKGQSF</sequence>
<feature type="coiled-coil region" evidence="1">
    <location>
        <begin position="28"/>
        <end position="55"/>
    </location>
</feature>
<accession>A0A0K9P2U5</accession>
<evidence type="ECO:0000256" key="1">
    <source>
        <dbReference type="SAM" id="Coils"/>
    </source>
</evidence>
<reference evidence="3" key="1">
    <citation type="journal article" date="2016" name="Nature">
        <title>The genome of the seagrass Zostera marina reveals angiosperm adaptation to the sea.</title>
        <authorList>
            <person name="Olsen J.L."/>
            <person name="Rouze P."/>
            <person name="Verhelst B."/>
            <person name="Lin Y.-C."/>
            <person name="Bayer T."/>
            <person name="Collen J."/>
            <person name="Dattolo E."/>
            <person name="De Paoli E."/>
            <person name="Dittami S."/>
            <person name="Maumus F."/>
            <person name="Michel G."/>
            <person name="Kersting A."/>
            <person name="Lauritano C."/>
            <person name="Lohaus R."/>
            <person name="Toepel M."/>
            <person name="Tonon T."/>
            <person name="Vanneste K."/>
            <person name="Amirebrahimi M."/>
            <person name="Brakel J."/>
            <person name="Bostroem C."/>
            <person name="Chovatia M."/>
            <person name="Grimwood J."/>
            <person name="Jenkins J.W."/>
            <person name="Jueterbock A."/>
            <person name="Mraz A."/>
            <person name="Stam W.T."/>
            <person name="Tice H."/>
            <person name="Bornberg-Bauer E."/>
            <person name="Green P.J."/>
            <person name="Pearson G.A."/>
            <person name="Procaccini G."/>
            <person name="Duarte C.M."/>
            <person name="Schmutz J."/>
            <person name="Reusch T.B.H."/>
            <person name="Van de Peer Y."/>
        </authorList>
    </citation>
    <scope>NUCLEOTIDE SEQUENCE [LARGE SCALE GENOMIC DNA]</scope>
    <source>
        <strain evidence="3">cv. Finnish</strain>
    </source>
</reference>
<dbReference type="Proteomes" id="UP000036987">
    <property type="component" value="Unassembled WGS sequence"/>
</dbReference>
<dbReference type="EMBL" id="LFYR01001338">
    <property type="protein sequence ID" value="KMZ62562.1"/>
    <property type="molecule type" value="Genomic_DNA"/>
</dbReference>
<proteinExistence type="predicted"/>
<keyword evidence="1" id="KW-0175">Coiled coil</keyword>
<dbReference type="AlphaFoldDB" id="A0A0K9P2U5"/>
<comment type="caution">
    <text evidence="2">The sequence shown here is derived from an EMBL/GenBank/DDBJ whole genome shotgun (WGS) entry which is preliminary data.</text>
</comment>
<organism evidence="2 3">
    <name type="scientific">Zostera marina</name>
    <name type="common">Eelgrass</name>
    <dbReference type="NCBI Taxonomy" id="29655"/>
    <lineage>
        <taxon>Eukaryota</taxon>
        <taxon>Viridiplantae</taxon>
        <taxon>Streptophyta</taxon>
        <taxon>Embryophyta</taxon>
        <taxon>Tracheophyta</taxon>
        <taxon>Spermatophyta</taxon>
        <taxon>Magnoliopsida</taxon>
        <taxon>Liliopsida</taxon>
        <taxon>Zosteraceae</taxon>
        <taxon>Zostera</taxon>
    </lineage>
</organism>
<dbReference type="STRING" id="29655.A0A0K9P2U5"/>
<name>A0A0K9P2U5_ZOSMR</name>
<evidence type="ECO:0000313" key="3">
    <source>
        <dbReference type="Proteomes" id="UP000036987"/>
    </source>
</evidence>
<dbReference type="OrthoDB" id="1751587at2759"/>